<reference evidence="2" key="1">
    <citation type="journal article" date="2023" name="Front. Plant Sci.">
        <title>Chromosomal-level genome assembly of Melastoma candidum provides insights into trichome evolution.</title>
        <authorList>
            <person name="Zhong Y."/>
            <person name="Wu W."/>
            <person name="Sun C."/>
            <person name="Zou P."/>
            <person name="Liu Y."/>
            <person name="Dai S."/>
            <person name="Zhou R."/>
        </authorList>
    </citation>
    <scope>NUCLEOTIDE SEQUENCE [LARGE SCALE GENOMIC DNA]</scope>
</reference>
<keyword evidence="2" id="KW-1185">Reference proteome</keyword>
<sequence>MKKKKTARCGGYDSKVSGSESSAAISAVQMRSGGLTGNQELNAELMTKARDHEKEFEEHLCRLSSGRWINAPLEQGREKGGDCVGRNYSRGKMYSKYMEKRDARLRTEQWLNRAAMRDAKLRALNNDIQRCRVKLQEEVAFSEDNNYVDSGAQPSLQKFWSISVLSSQTTKEQQGINIRQREQDNLLPISRSHEARKESPVRKWPSSSIDRPVAVSVPQSSNRMTSSTSMKPRSNPPNSHDPRKENGKTPVIGRKINHSNVKDGVRTRNSREDPQKSQSSLMKSSVSPLGRKNTSARITAEVKVDARKKGSQSFNERYSTSLESGSFIRQAKPRKVLCQPRNDKSGHNISVEYNDIVSKTEGGVLALRFDEEESHPELRGKFYKGIDLNPFHRNVSAENPGKESSLNMQKEQDYDSSMVPTVDAGYTCKTRSSVLQNVEDTGVSHSMVPDERTKDCVTERICDHCNGVDFRVPRSGLGSDNSKNLESTDGDSSITQLRAEPSMDSAFEQPNSTSLTEMIPAISDVETLKADTSAINSPRGQSRIGTSRSSKWFLIFSKRSREDDSLEDLMSTLTSEGDEEEIFTEVLVLEEQVQSPRFPVHSSLGRIKRKGGNPRGRSLKANGSCFSMSSLRCRGEDTNPGQPIPRERIRR</sequence>
<evidence type="ECO:0000313" key="2">
    <source>
        <dbReference type="Proteomes" id="UP001057402"/>
    </source>
</evidence>
<dbReference type="Proteomes" id="UP001057402">
    <property type="component" value="Chromosome 3"/>
</dbReference>
<accession>A0ACB9RS32</accession>
<dbReference type="EMBL" id="CM042882">
    <property type="protein sequence ID" value="KAI4381026.1"/>
    <property type="molecule type" value="Genomic_DNA"/>
</dbReference>
<evidence type="ECO:0000313" key="1">
    <source>
        <dbReference type="EMBL" id="KAI4381026.1"/>
    </source>
</evidence>
<organism evidence="1 2">
    <name type="scientific">Melastoma candidum</name>
    <dbReference type="NCBI Taxonomy" id="119954"/>
    <lineage>
        <taxon>Eukaryota</taxon>
        <taxon>Viridiplantae</taxon>
        <taxon>Streptophyta</taxon>
        <taxon>Embryophyta</taxon>
        <taxon>Tracheophyta</taxon>
        <taxon>Spermatophyta</taxon>
        <taxon>Magnoliopsida</taxon>
        <taxon>eudicotyledons</taxon>
        <taxon>Gunneridae</taxon>
        <taxon>Pentapetalae</taxon>
        <taxon>rosids</taxon>
        <taxon>malvids</taxon>
        <taxon>Myrtales</taxon>
        <taxon>Melastomataceae</taxon>
        <taxon>Melastomatoideae</taxon>
        <taxon>Melastomateae</taxon>
        <taxon>Melastoma</taxon>
    </lineage>
</organism>
<gene>
    <name evidence="1" type="ORF">MLD38_007144</name>
</gene>
<proteinExistence type="predicted"/>
<protein>
    <submittedName>
        <fullName evidence="1">Uncharacterized protein</fullName>
    </submittedName>
</protein>
<comment type="caution">
    <text evidence="1">The sequence shown here is derived from an EMBL/GenBank/DDBJ whole genome shotgun (WGS) entry which is preliminary data.</text>
</comment>
<name>A0ACB9RS32_9MYRT</name>